<organism evidence="1 2">
    <name type="scientific">Gordonia spumicola</name>
    <dbReference type="NCBI Taxonomy" id="589161"/>
    <lineage>
        <taxon>Bacteria</taxon>
        <taxon>Bacillati</taxon>
        <taxon>Actinomycetota</taxon>
        <taxon>Actinomycetes</taxon>
        <taxon>Mycobacteriales</taxon>
        <taxon>Gordoniaceae</taxon>
        <taxon>Gordonia</taxon>
    </lineage>
</organism>
<evidence type="ECO:0008006" key="3">
    <source>
        <dbReference type="Google" id="ProtNLM"/>
    </source>
</evidence>
<keyword evidence="2" id="KW-1185">Reference proteome</keyword>
<evidence type="ECO:0000313" key="2">
    <source>
        <dbReference type="Proteomes" id="UP000444960"/>
    </source>
</evidence>
<gene>
    <name evidence="1" type="ORF">nbrc107696_25180</name>
</gene>
<dbReference type="EMBL" id="BJOV01000005">
    <property type="protein sequence ID" value="GEE02072.1"/>
    <property type="molecule type" value="Genomic_DNA"/>
</dbReference>
<sequence length="104" mass="11342">MSEFVYESSAWHNRATIAREAGVELGELGQSLETTVAQNYFGRGCEEGAALFAKLQASLRSARTELTSLSEAAHLLAANASMARSQLYEVDRNSAVQLEPPHDR</sequence>
<dbReference type="Proteomes" id="UP000444960">
    <property type="component" value="Unassembled WGS sequence"/>
</dbReference>
<reference evidence="2" key="1">
    <citation type="submission" date="2019-06" db="EMBL/GenBank/DDBJ databases">
        <title>Gordonia isolated from sludge of a wastewater treatment plant.</title>
        <authorList>
            <person name="Tamura T."/>
            <person name="Aoyama K."/>
            <person name="Kang Y."/>
            <person name="Saito S."/>
            <person name="Akiyama N."/>
            <person name="Yazawa K."/>
            <person name="Gonoi T."/>
            <person name="Mikami Y."/>
        </authorList>
    </citation>
    <scope>NUCLEOTIDE SEQUENCE [LARGE SCALE GENOMIC DNA]</scope>
    <source>
        <strain evidence="2">NBRC 107696</strain>
    </source>
</reference>
<accession>A0A7I9VA05</accession>
<evidence type="ECO:0000313" key="1">
    <source>
        <dbReference type="EMBL" id="GEE02072.1"/>
    </source>
</evidence>
<proteinExistence type="predicted"/>
<dbReference type="AlphaFoldDB" id="A0A7I9VA05"/>
<comment type="caution">
    <text evidence="1">The sequence shown here is derived from an EMBL/GenBank/DDBJ whole genome shotgun (WGS) entry which is preliminary data.</text>
</comment>
<protein>
    <recommendedName>
        <fullName evidence="3">ESX-1 secretion-associated protein</fullName>
    </recommendedName>
</protein>
<name>A0A7I9VA05_9ACTN</name>